<evidence type="ECO:0000313" key="5">
    <source>
        <dbReference type="Proteomes" id="UP000251120"/>
    </source>
</evidence>
<feature type="signal peptide" evidence="2">
    <location>
        <begin position="1"/>
        <end position="18"/>
    </location>
</feature>
<evidence type="ECO:0000313" key="6">
    <source>
        <dbReference type="Proteomes" id="UP000681131"/>
    </source>
</evidence>
<sequence>MRKIVKLVSLTFLLLAVASCGMLTGDKFVYLGHGEDTPDYQLYYDKTRKLFLFVDKRNGCFQKDDTGTCMAFTLKEAREFREKVLSKMIDIDLRLTKDAYGDYAIKELSKAGITTVNKPIKIDNVFATPIRQIVLDRKQQYHLVREKFKIDANLVAMVTNGDNGKKRIKVAYTVDFPRIVKKYNAKLRPFVVDPEYMYTHMTIDSVHEARFMQKDVMKNQKDVTKELDNYLKKVVDEEEKPNGHPKEVLSRKVAKLESDIVTNNIMMEPSGSTTVDNDSAASGSTVKAKDLPLDHTMTEDEASTDTPDTK</sequence>
<dbReference type="OrthoDB" id="5605653at2"/>
<dbReference type="EMBL" id="CP021781">
    <property type="protein sequence ID" value="AXA33193.1"/>
    <property type="molecule type" value="Genomic_DNA"/>
</dbReference>
<dbReference type="PROSITE" id="PS51257">
    <property type="entry name" value="PROKAR_LIPOPROTEIN"/>
    <property type="match status" value="1"/>
</dbReference>
<evidence type="ECO:0000313" key="4">
    <source>
        <dbReference type="EMBL" id="QIW11421.1"/>
    </source>
</evidence>
<reference evidence="3 5" key="1">
    <citation type="submission" date="2017-06" db="EMBL/GenBank/DDBJ databases">
        <title>Complete genome of Francisella adeliensis.</title>
        <authorList>
            <person name="Vallesi A."/>
            <person name="Sjodin A."/>
        </authorList>
    </citation>
    <scope>NUCLEOTIDE SEQUENCE [LARGE SCALE GENOMIC DNA]</scope>
    <source>
        <strain evidence="3 5">FDC440</strain>
    </source>
</reference>
<feature type="compositionally biased region" description="Basic and acidic residues" evidence="1">
    <location>
        <begin position="287"/>
        <end position="298"/>
    </location>
</feature>
<name>A0A2Z4XXQ0_9GAMM</name>
<evidence type="ECO:0000313" key="3">
    <source>
        <dbReference type="EMBL" id="AXA33193.1"/>
    </source>
</evidence>
<dbReference type="AlphaFoldDB" id="A0A2Z4XXQ0"/>
<gene>
    <name evidence="3" type="ORF">CDH04_01595</name>
    <name evidence="4" type="ORF">FZC43_01600</name>
</gene>
<dbReference type="KEGG" id="fad:CDH04_01595"/>
<accession>A0A2Z4XXQ0</accession>
<proteinExistence type="predicted"/>
<feature type="region of interest" description="Disordered" evidence="1">
    <location>
        <begin position="267"/>
        <end position="310"/>
    </location>
</feature>
<evidence type="ECO:0000256" key="1">
    <source>
        <dbReference type="SAM" id="MobiDB-lite"/>
    </source>
</evidence>
<keyword evidence="6" id="KW-1185">Reference proteome</keyword>
<keyword evidence="2" id="KW-0732">Signal</keyword>
<reference evidence="4 6" key="2">
    <citation type="submission" date="2019-08" db="EMBL/GenBank/DDBJ databases">
        <title>Complete genome sequences of Francisella adeliensis (FSC1325 and FSC1326).</title>
        <authorList>
            <person name="Ohrman C."/>
            <person name="Uneklint I."/>
            <person name="Vallesi A."/>
            <person name="Karlsson L."/>
            <person name="Sjodin A."/>
        </authorList>
    </citation>
    <scope>NUCLEOTIDE SEQUENCE [LARGE SCALE GENOMIC DNA]</scope>
    <source>
        <strain evidence="4 6">FSC1325</strain>
    </source>
</reference>
<dbReference type="EMBL" id="CP043424">
    <property type="protein sequence ID" value="QIW11421.1"/>
    <property type="molecule type" value="Genomic_DNA"/>
</dbReference>
<organism evidence="3 5">
    <name type="scientific">Francisella adeliensis</name>
    <dbReference type="NCBI Taxonomy" id="2007306"/>
    <lineage>
        <taxon>Bacteria</taxon>
        <taxon>Pseudomonadati</taxon>
        <taxon>Pseudomonadota</taxon>
        <taxon>Gammaproteobacteria</taxon>
        <taxon>Thiotrichales</taxon>
        <taxon>Francisellaceae</taxon>
        <taxon>Francisella</taxon>
    </lineage>
</organism>
<evidence type="ECO:0000256" key="2">
    <source>
        <dbReference type="SAM" id="SignalP"/>
    </source>
</evidence>
<dbReference type="RefSeq" id="WP_112869366.1">
    <property type="nucleotide sequence ID" value="NZ_CP021781.1"/>
</dbReference>
<dbReference type="Proteomes" id="UP000251120">
    <property type="component" value="Chromosome"/>
</dbReference>
<evidence type="ECO:0008006" key="7">
    <source>
        <dbReference type="Google" id="ProtNLM"/>
    </source>
</evidence>
<feature type="chain" id="PRO_5016263611" description="Lipoprotein" evidence="2">
    <location>
        <begin position="19"/>
        <end position="310"/>
    </location>
</feature>
<dbReference type="Proteomes" id="UP000681131">
    <property type="component" value="Chromosome"/>
</dbReference>
<protein>
    <recommendedName>
        <fullName evidence="7">Lipoprotein</fullName>
    </recommendedName>
</protein>
<feature type="compositionally biased region" description="Polar residues" evidence="1">
    <location>
        <begin position="267"/>
        <end position="285"/>
    </location>
</feature>